<comment type="subcellular location">
    <subcellularLocation>
        <location evidence="1">Mitochondrion inner membrane</location>
        <topology evidence="1">Single-pass membrane protein</topology>
    </subcellularLocation>
</comment>
<evidence type="ECO:0000256" key="6">
    <source>
        <dbReference type="ARBA" id="ARBA00023136"/>
    </source>
</evidence>
<protein>
    <recommendedName>
        <fullName evidence="8">Letm1 RBD domain-containing protein</fullName>
    </recommendedName>
</protein>
<dbReference type="Proteomes" id="UP000186922">
    <property type="component" value="Unassembled WGS sequence"/>
</dbReference>
<keyword evidence="5" id="KW-0496">Mitochondrion</keyword>
<dbReference type="AlphaFoldDB" id="A0A1D1VG54"/>
<evidence type="ECO:0000313" key="10">
    <source>
        <dbReference type="Proteomes" id="UP000186922"/>
    </source>
</evidence>
<evidence type="ECO:0000259" key="8">
    <source>
        <dbReference type="Pfam" id="PF07766"/>
    </source>
</evidence>
<keyword evidence="4 7" id="KW-1133">Transmembrane helix</keyword>
<evidence type="ECO:0000256" key="5">
    <source>
        <dbReference type="ARBA" id="ARBA00023128"/>
    </source>
</evidence>
<reference evidence="9 10" key="1">
    <citation type="journal article" date="2016" name="Nat. Commun.">
        <title>Extremotolerant tardigrade genome and improved radiotolerance of human cultured cells by tardigrade-unique protein.</title>
        <authorList>
            <person name="Hashimoto T."/>
            <person name="Horikawa D.D."/>
            <person name="Saito Y."/>
            <person name="Kuwahara H."/>
            <person name="Kozuka-Hata H."/>
            <person name="Shin-I T."/>
            <person name="Minakuchi Y."/>
            <person name="Ohishi K."/>
            <person name="Motoyama A."/>
            <person name="Aizu T."/>
            <person name="Enomoto A."/>
            <person name="Kondo K."/>
            <person name="Tanaka S."/>
            <person name="Hara Y."/>
            <person name="Koshikawa S."/>
            <person name="Sagara H."/>
            <person name="Miura T."/>
            <person name="Yokobori S."/>
            <person name="Miyagawa K."/>
            <person name="Suzuki Y."/>
            <person name="Kubo T."/>
            <person name="Oyama M."/>
            <person name="Kohara Y."/>
            <person name="Fujiyama A."/>
            <person name="Arakawa K."/>
            <person name="Katayama T."/>
            <person name="Toyoda A."/>
            <person name="Kunieda T."/>
        </authorList>
    </citation>
    <scope>NUCLEOTIDE SEQUENCE [LARGE SCALE GENOMIC DNA]</scope>
    <source>
        <strain evidence="9 10">YOKOZUNA-1</strain>
    </source>
</reference>
<name>A0A1D1VG54_RAMVA</name>
<evidence type="ECO:0000313" key="9">
    <source>
        <dbReference type="EMBL" id="GAU97883.1"/>
    </source>
</evidence>
<organism evidence="9 10">
    <name type="scientific">Ramazzottius varieornatus</name>
    <name type="common">Water bear</name>
    <name type="synonym">Tardigrade</name>
    <dbReference type="NCBI Taxonomy" id="947166"/>
    <lineage>
        <taxon>Eukaryota</taxon>
        <taxon>Metazoa</taxon>
        <taxon>Ecdysozoa</taxon>
        <taxon>Tardigrada</taxon>
        <taxon>Eutardigrada</taxon>
        <taxon>Parachela</taxon>
        <taxon>Hypsibioidea</taxon>
        <taxon>Ramazzottiidae</taxon>
        <taxon>Ramazzottius</taxon>
    </lineage>
</organism>
<keyword evidence="6 7" id="KW-0472">Membrane</keyword>
<evidence type="ECO:0000256" key="4">
    <source>
        <dbReference type="ARBA" id="ARBA00022989"/>
    </source>
</evidence>
<comment type="caution">
    <text evidence="9">The sequence shown here is derived from an EMBL/GenBank/DDBJ whole genome shotgun (WGS) entry which is preliminary data.</text>
</comment>
<dbReference type="Pfam" id="PF07766">
    <property type="entry name" value="LETM1_RBD"/>
    <property type="match status" value="1"/>
</dbReference>
<dbReference type="EMBL" id="BDGG01000004">
    <property type="protein sequence ID" value="GAU97883.1"/>
    <property type="molecule type" value="Genomic_DNA"/>
</dbReference>
<dbReference type="InterPro" id="IPR044202">
    <property type="entry name" value="LETM1/MDM38-like"/>
</dbReference>
<feature type="domain" description="Letm1 RBD" evidence="8">
    <location>
        <begin position="63"/>
        <end position="286"/>
    </location>
</feature>
<dbReference type="OrthoDB" id="73691at2759"/>
<feature type="transmembrane region" description="Helical" evidence="7">
    <location>
        <begin position="84"/>
        <end position="104"/>
    </location>
</feature>
<keyword evidence="10" id="KW-1185">Reference proteome</keyword>
<evidence type="ECO:0000256" key="1">
    <source>
        <dbReference type="ARBA" id="ARBA00004434"/>
    </source>
</evidence>
<dbReference type="GO" id="GO:0005743">
    <property type="term" value="C:mitochondrial inner membrane"/>
    <property type="evidence" value="ECO:0007669"/>
    <property type="project" value="UniProtKB-SubCell"/>
</dbReference>
<gene>
    <name evidence="9" type="primary">RvY_09108-1</name>
    <name evidence="9" type="synonym">RvY_09108.1</name>
    <name evidence="9" type="ORF">RvY_09108</name>
</gene>
<dbReference type="InterPro" id="IPR033122">
    <property type="entry name" value="LETM1-like_RBD"/>
</dbReference>
<dbReference type="STRING" id="947166.A0A1D1VG54"/>
<dbReference type="PANTHER" id="PTHR14009">
    <property type="entry name" value="LEUCINE ZIPPER-EF-HAND CONTAINING TRANSMEMBRANE PROTEIN"/>
    <property type="match status" value="1"/>
</dbReference>
<accession>A0A1D1VG54</accession>
<keyword evidence="3" id="KW-0999">Mitochondrion inner membrane</keyword>
<sequence length="305" mass="35320">MQSLRGLYAPFQRGIAAYNSYLQKNYPTVYELQNAVLHGSKTTMVDGKDYVIAAGRNMQEKPLSYRELTLRWTYPSDLLKLTPVLLFLMLPFSTVALVPVIYYFPKQLFTRSFWTSGQRQRFDAEEITKRFEAVPSVIAHFEQNIPRSQTSDDRYLLQDVLHRMKKSHMVPEEQILSLRPIFAQHPFSFFSLSSEYLNDLARLNGMSTRKIQKFPHHLVLMDHALDEKLRKGKGDLTEQQIRDAALLRGFDPNLSLDACVKFLTNWTHASSALSGPAESLLLHFPVFLSYPYVFNRESRPHVQSR</sequence>
<dbReference type="PANTHER" id="PTHR14009:SF13">
    <property type="entry name" value="LETM1 DOMAIN-CONTAINING PROTEIN 1"/>
    <property type="match status" value="1"/>
</dbReference>
<evidence type="ECO:0000256" key="3">
    <source>
        <dbReference type="ARBA" id="ARBA00022792"/>
    </source>
</evidence>
<evidence type="ECO:0000256" key="2">
    <source>
        <dbReference type="ARBA" id="ARBA00022692"/>
    </source>
</evidence>
<keyword evidence="2 7" id="KW-0812">Transmembrane</keyword>
<dbReference type="GO" id="GO:0030003">
    <property type="term" value="P:intracellular monoatomic cation homeostasis"/>
    <property type="evidence" value="ECO:0007669"/>
    <property type="project" value="TreeGrafter"/>
</dbReference>
<evidence type="ECO:0000256" key="7">
    <source>
        <dbReference type="SAM" id="Phobius"/>
    </source>
</evidence>
<dbReference type="GO" id="GO:0043022">
    <property type="term" value="F:ribosome binding"/>
    <property type="evidence" value="ECO:0007669"/>
    <property type="project" value="InterPro"/>
</dbReference>
<proteinExistence type="predicted"/>